<dbReference type="RefSeq" id="WP_057151649.1">
    <property type="nucleotide sequence ID" value="NZ_AYZM01000036.1"/>
</dbReference>
<proteinExistence type="predicted"/>
<sequence>MMGRTLTIVIAIVVAVVLYLLIHRLIVSRATKTAQLAALDQTKVALLAALQRLADERFITDPATLLSASVIPDGWGRGVMAFEFILRMDDVTDEQLPLVRQRLNHLLAEFCQDEHVESAVADGQSAFLVTDAWRHTIRVHLGVAYLVNEATIEYIQDLRRMDASQINQTE</sequence>
<dbReference type="PATRIC" id="fig|1423804.4.peg.2440"/>
<evidence type="ECO:0000256" key="1">
    <source>
        <dbReference type="SAM" id="Phobius"/>
    </source>
</evidence>
<keyword evidence="3" id="KW-1185">Reference proteome</keyword>
<keyword evidence="1" id="KW-0812">Transmembrane</keyword>
<feature type="transmembrane region" description="Helical" evidence="1">
    <location>
        <begin position="6"/>
        <end position="22"/>
    </location>
</feature>
<dbReference type="STRING" id="1423804.FD14_GL002248"/>
<dbReference type="OrthoDB" id="2146119at2"/>
<evidence type="ECO:0000313" key="2">
    <source>
        <dbReference type="EMBL" id="KRN26346.1"/>
    </source>
</evidence>
<dbReference type="AlphaFoldDB" id="A0A0R2FN80"/>
<comment type="caution">
    <text evidence="2">The sequence shown here is derived from an EMBL/GenBank/DDBJ whole genome shotgun (WGS) entry which is preliminary data.</text>
</comment>
<dbReference type="Proteomes" id="UP000051442">
    <property type="component" value="Unassembled WGS sequence"/>
</dbReference>
<keyword evidence="1" id="KW-1133">Transmembrane helix</keyword>
<keyword evidence="1" id="KW-0472">Membrane</keyword>
<gene>
    <name evidence="2" type="ORF">FD14_GL002248</name>
</gene>
<dbReference type="EMBL" id="AYZM01000036">
    <property type="protein sequence ID" value="KRN26346.1"/>
    <property type="molecule type" value="Genomic_DNA"/>
</dbReference>
<reference evidence="2 3" key="1">
    <citation type="journal article" date="2015" name="Genome Announc.">
        <title>Expanding the biotechnology potential of lactobacilli through comparative genomics of 213 strains and associated genera.</title>
        <authorList>
            <person name="Sun Z."/>
            <person name="Harris H.M."/>
            <person name="McCann A."/>
            <person name="Guo C."/>
            <person name="Argimon S."/>
            <person name="Zhang W."/>
            <person name="Yang X."/>
            <person name="Jeffery I.B."/>
            <person name="Cooney J.C."/>
            <person name="Kagawa T.F."/>
            <person name="Liu W."/>
            <person name="Song Y."/>
            <person name="Salvetti E."/>
            <person name="Wrobel A."/>
            <person name="Rasinkangas P."/>
            <person name="Parkhill J."/>
            <person name="Rea M.C."/>
            <person name="O'Sullivan O."/>
            <person name="Ritari J."/>
            <person name="Douillard F.P."/>
            <person name="Paul Ross R."/>
            <person name="Yang R."/>
            <person name="Briner A.E."/>
            <person name="Felis G.E."/>
            <person name="de Vos W.M."/>
            <person name="Barrangou R."/>
            <person name="Klaenhammer T.R."/>
            <person name="Caufield P.W."/>
            <person name="Cui Y."/>
            <person name="Zhang H."/>
            <person name="O'Toole P.W."/>
        </authorList>
    </citation>
    <scope>NUCLEOTIDE SEQUENCE [LARGE SCALE GENOMIC DNA]</scope>
    <source>
        <strain evidence="2 3">DSM 23365</strain>
    </source>
</reference>
<name>A0A0R2FN80_9LACO</name>
<protein>
    <submittedName>
        <fullName evidence="2">Uncharacterized protein</fullName>
    </submittedName>
</protein>
<evidence type="ECO:0000313" key="3">
    <source>
        <dbReference type="Proteomes" id="UP000051442"/>
    </source>
</evidence>
<accession>A0A0R2FN80</accession>
<organism evidence="2 3">
    <name type="scientific">Secundilactobacillus similis DSM 23365 = JCM 2765</name>
    <dbReference type="NCBI Taxonomy" id="1423804"/>
    <lineage>
        <taxon>Bacteria</taxon>
        <taxon>Bacillati</taxon>
        <taxon>Bacillota</taxon>
        <taxon>Bacilli</taxon>
        <taxon>Lactobacillales</taxon>
        <taxon>Lactobacillaceae</taxon>
        <taxon>Secundilactobacillus</taxon>
    </lineage>
</organism>